<dbReference type="AlphaFoldDB" id="A0A9Q3XCZ4"/>
<sequence>MSGNWLRDPLAHFLIAGAAIWGLLALMGDPVDPAERSITLTREQQAGLALGFERTMGRPPTDAELDAQIERWLREEVLYREALRLGLDQGDPVVRRRLAAKMDELASAEAETGAVSDAVLVRWLQDHPGRFAEGERFTFSQRYFPDEDAMTRFLKGDEREYSISLPARMERATYDEVKAVFGSEFAEQIAAMREGRNAQLPSGFGWHIVDLEEREEGRPRPLDEIRERVEDDWRSSTAAARRDQAFDVLREAYRIEVE</sequence>
<dbReference type="EMBL" id="JAHVKP010000001">
    <property type="protein sequence ID" value="MBY6218753.1"/>
    <property type="molecule type" value="Genomic_DNA"/>
</dbReference>
<dbReference type="Proteomes" id="UP000824927">
    <property type="component" value="Unassembled WGS sequence"/>
</dbReference>
<comment type="caution">
    <text evidence="2">The sequence shown here is derived from an EMBL/GenBank/DDBJ whole genome shotgun (WGS) entry which is preliminary data.</text>
</comment>
<feature type="domain" description="PpiC" evidence="1">
    <location>
        <begin position="115"/>
        <end position="227"/>
    </location>
</feature>
<proteinExistence type="predicted"/>
<organism evidence="2 3">
    <name type="scientific">Qipengyuania aquimaris</name>
    <dbReference type="NCBI Taxonomy" id="255984"/>
    <lineage>
        <taxon>Bacteria</taxon>
        <taxon>Pseudomonadati</taxon>
        <taxon>Pseudomonadota</taxon>
        <taxon>Alphaproteobacteria</taxon>
        <taxon>Sphingomonadales</taxon>
        <taxon>Erythrobacteraceae</taxon>
        <taxon>Qipengyuania</taxon>
    </lineage>
</organism>
<evidence type="ECO:0000313" key="2">
    <source>
        <dbReference type="EMBL" id="MBY6218753.1"/>
    </source>
</evidence>
<evidence type="ECO:0000313" key="3">
    <source>
        <dbReference type="Proteomes" id="UP000824927"/>
    </source>
</evidence>
<dbReference type="Pfam" id="PF13145">
    <property type="entry name" value="Rotamase_2"/>
    <property type="match status" value="1"/>
</dbReference>
<accession>A0A9Q3XCZ4</accession>
<gene>
    <name evidence="2" type="ORF">KUV31_10430</name>
</gene>
<dbReference type="GO" id="GO:0003755">
    <property type="term" value="F:peptidyl-prolyl cis-trans isomerase activity"/>
    <property type="evidence" value="ECO:0007669"/>
    <property type="project" value="InterPro"/>
</dbReference>
<dbReference type="RefSeq" id="WP_222405462.1">
    <property type="nucleotide sequence ID" value="NZ_JAHVKP010000001.1"/>
</dbReference>
<protein>
    <submittedName>
        <fullName evidence="2">Peptidyl-prolyl cis-trans isomerase</fullName>
    </submittedName>
</protein>
<keyword evidence="2" id="KW-0413">Isomerase</keyword>
<evidence type="ECO:0000259" key="1">
    <source>
        <dbReference type="Pfam" id="PF13145"/>
    </source>
</evidence>
<dbReference type="InterPro" id="IPR000297">
    <property type="entry name" value="PPIase_PpiC"/>
</dbReference>
<name>A0A9Q3XCZ4_9SPHN</name>
<reference evidence="2" key="1">
    <citation type="submission" date="2021-06" db="EMBL/GenBank/DDBJ databases">
        <title>50 bacteria genomes isolated from Dapeng, Shenzhen, China.</title>
        <authorList>
            <person name="Zheng W."/>
            <person name="Yu S."/>
            <person name="Huang Y."/>
        </authorList>
    </citation>
    <scope>NUCLEOTIDE SEQUENCE</scope>
    <source>
        <strain evidence="2">DP4N28-2</strain>
    </source>
</reference>